<keyword evidence="1" id="KW-0732">Signal</keyword>
<evidence type="ECO:0000313" key="2">
    <source>
        <dbReference type="EMBL" id="KAK4215367.1"/>
    </source>
</evidence>
<accession>A0AAN6YFU2</accession>
<comment type="caution">
    <text evidence="2">The sequence shown here is derived from an EMBL/GenBank/DDBJ whole genome shotgun (WGS) entry which is preliminary data.</text>
</comment>
<reference evidence="2" key="2">
    <citation type="submission" date="2023-05" db="EMBL/GenBank/DDBJ databases">
        <authorList>
            <consortium name="Lawrence Berkeley National Laboratory"/>
            <person name="Steindorff A."/>
            <person name="Hensen N."/>
            <person name="Bonometti L."/>
            <person name="Westerberg I."/>
            <person name="Brannstrom I.O."/>
            <person name="Guillou S."/>
            <person name="Cros-Aarteil S."/>
            <person name="Calhoun S."/>
            <person name="Haridas S."/>
            <person name="Kuo A."/>
            <person name="Mondo S."/>
            <person name="Pangilinan J."/>
            <person name="Riley R."/>
            <person name="Labutti K."/>
            <person name="Andreopoulos B."/>
            <person name="Lipzen A."/>
            <person name="Chen C."/>
            <person name="Yanf M."/>
            <person name="Daum C."/>
            <person name="Ng V."/>
            <person name="Clum A."/>
            <person name="Ohm R."/>
            <person name="Martin F."/>
            <person name="Silar P."/>
            <person name="Natvig D."/>
            <person name="Lalanne C."/>
            <person name="Gautier V."/>
            <person name="Ament-Velasquez S.L."/>
            <person name="Kruys A."/>
            <person name="Hutchinson M.I."/>
            <person name="Powell A.J."/>
            <person name="Barry K."/>
            <person name="Miller A.N."/>
            <person name="Grigoriev I.V."/>
            <person name="Debuchy R."/>
            <person name="Gladieux P."/>
            <person name="Thoren M.H."/>
            <person name="Johannesson H."/>
        </authorList>
    </citation>
    <scope>NUCLEOTIDE SEQUENCE</scope>
    <source>
        <strain evidence="2">PSN293</strain>
    </source>
</reference>
<dbReference type="EMBL" id="MU858080">
    <property type="protein sequence ID" value="KAK4215367.1"/>
    <property type="molecule type" value="Genomic_DNA"/>
</dbReference>
<organism evidence="2 3">
    <name type="scientific">Rhypophila decipiens</name>
    <dbReference type="NCBI Taxonomy" id="261697"/>
    <lineage>
        <taxon>Eukaryota</taxon>
        <taxon>Fungi</taxon>
        <taxon>Dikarya</taxon>
        <taxon>Ascomycota</taxon>
        <taxon>Pezizomycotina</taxon>
        <taxon>Sordariomycetes</taxon>
        <taxon>Sordariomycetidae</taxon>
        <taxon>Sordariales</taxon>
        <taxon>Naviculisporaceae</taxon>
        <taxon>Rhypophila</taxon>
    </lineage>
</organism>
<dbReference type="AlphaFoldDB" id="A0AAN6YFU2"/>
<proteinExistence type="predicted"/>
<evidence type="ECO:0008006" key="4">
    <source>
        <dbReference type="Google" id="ProtNLM"/>
    </source>
</evidence>
<name>A0AAN6YFU2_9PEZI</name>
<gene>
    <name evidence="2" type="ORF">QBC37DRAFT_124726</name>
</gene>
<evidence type="ECO:0000313" key="3">
    <source>
        <dbReference type="Proteomes" id="UP001301769"/>
    </source>
</evidence>
<dbReference type="Proteomes" id="UP001301769">
    <property type="component" value="Unassembled WGS sequence"/>
</dbReference>
<keyword evidence="3" id="KW-1185">Reference proteome</keyword>
<sequence length="77" mass="8477">MRHFIFLFSLITWHLLLVLVSPGQSRASAIQAVMGEEFLSCPSPHLSYRHPGERSANGDWLPSSAHPLLINSLALGP</sequence>
<reference evidence="2" key="1">
    <citation type="journal article" date="2023" name="Mol. Phylogenet. Evol.">
        <title>Genome-scale phylogeny and comparative genomics of the fungal order Sordariales.</title>
        <authorList>
            <person name="Hensen N."/>
            <person name="Bonometti L."/>
            <person name="Westerberg I."/>
            <person name="Brannstrom I.O."/>
            <person name="Guillou S."/>
            <person name="Cros-Aarteil S."/>
            <person name="Calhoun S."/>
            <person name="Haridas S."/>
            <person name="Kuo A."/>
            <person name="Mondo S."/>
            <person name="Pangilinan J."/>
            <person name="Riley R."/>
            <person name="LaButti K."/>
            <person name="Andreopoulos B."/>
            <person name="Lipzen A."/>
            <person name="Chen C."/>
            <person name="Yan M."/>
            <person name="Daum C."/>
            <person name="Ng V."/>
            <person name="Clum A."/>
            <person name="Steindorff A."/>
            <person name="Ohm R.A."/>
            <person name="Martin F."/>
            <person name="Silar P."/>
            <person name="Natvig D.O."/>
            <person name="Lalanne C."/>
            <person name="Gautier V."/>
            <person name="Ament-Velasquez S.L."/>
            <person name="Kruys A."/>
            <person name="Hutchinson M.I."/>
            <person name="Powell A.J."/>
            <person name="Barry K."/>
            <person name="Miller A.N."/>
            <person name="Grigoriev I.V."/>
            <person name="Debuchy R."/>
            <person name="Gladieux P."/>
            <person name="Hiltunen Thoren M."/>
            <person name="Johannesson H."/>
        </authorList>
    </citation>
    <scope>NUCLEOTIDE SEQUENCE</scope>
    <source>
        <strain evidence="2">PSN293</strain>
    </source>
</reference>
<evidence type="ECO:0000256" key="1">
    <source>
        <dbReference type="SAM" id="SignalP"/>
    </source>
</evidence>
<feature type="chain" id="PRO_5042987997" description="Secreted protein" evidence="1">
    <location>
        <begin position="28"/>
        <end position="77"/>
    </location>
</feature>
<protein>
    <recommendedName>
        <fullName evidence="4">Secreted protein</fullName>
    </recommendedName>
</protein>
<feature type="signal peptide" evidence="1">
    <location>
        <begin position="1"/>
        <end position="27"/>
    </location>
</feature>